<evidence type="ECO:0000256" key="2">
    <source>
        <dbReference type="ARBA" id="ARBA00008520"/>
    </source>
</evidence>
<protein>
    <recommendedName>
        <fullName evidence="4">sn-glycerol-3-phosphate-binding periplasmic protein UgpB</fullName>
    </recommendedName>
</protein>
<evidence type="ECO:0000256" key="8">
    <source>
        <dbReference type="SAM" id="SignalP"/>
    </source>
</evidence>
<proteinExistence type="inferred from homology"/>
<dbReference type="NCBIfam" id="NF008211">
    <property type="entry name" value="PRK10974.1"/>
    <property type="match status" value="1"/>
</dbReference>
<organism evidence="9 10">
    <name type="scientific">Aliidongia dinghuensis</name>
    <dbReference type="NCBI Taxonomy" id="1867774"/>
    <lineage>
        <taxon>Bacteria</taxon>
        <taxon>Pseudomonadati</taxon>
        <taxon>Pseudomonadota</taxon>
        <taxon>Alphaproteobacteria</taxon>
        <taxon>Rhodospirillales</taxon>
        <taxon>Dongiaceae</taxon>
        <taxon>Aliidongia</taxon>
    </lineage>
</organism>
<keyword evidence="10" id="KW-1185">Reference proteome</keyword>
<evidence type="ECO:0000313" key="10">
    <source>
        <dbReference type="Proteomes" id="UP000646365"/>
    </source>
</evidence>
<evidence type="ECO:0000313" key="9">
    <source>
        <dbReference type="EMBL" id="GGF23432.1"/>
    </source>
</evidence>
<dbReference type="Gene3D" id="3.40.190.10">
    <property type="entry name" value="Periplasmic binding protein-like II"/>
    <property type="match status" value="2"/>
</dbReference>
<comment type="subunit">
    <text evidence="3">The complex is composed of two ATP-binding proteins (UgpC), two transmembrane proteins (UgpA and UgpE) and a solute-binding protein (UgpB).</text>
</comment>
<feature type="signal peptide" evidence="8">
    <location>
        <begin position="1"/>
        <end position="20"/>
    </location>
</feature>
<keyword evidence="5" id="KW-0813">Transport</keyword>
<reference evidence="9" key="2">
    <citation type="submission" date="2020-09" db="EMBL/GenBank/DDBJ databases">
        <authorList>
            <person name="Sun Q."/>
            <person name="Zhou Y."/>
        </authorList>
    </citation>
    <scope>NUCLEOTIDE SEQUENCE</scope>
    <source>
        <strain evidence="9">CGMCC 1.15725</strain>
    </source>
</reference>
<comment type="subcellular location">
    <subcellularLocation>
        <location evidence="1">Periplasm</location>
    </subcellularLocation>
</comment>
<dbReference type="PANTHER" id="PTHR43649:SF31">
    <property type="entry name" value="SN-GLYCEROL-3-PHOSPHATE-BINDING PERIPLASMIC PROTEIN UGPB"/>
    <property type="match status" value="1"/>
</dbReference>
<dbReference type="SUPFAM" id="SSF53850">
    <property type="entry name" value="Periplasmic binding protein-like II"/>
    <property type="match status" value="1"/>
</dbReference>
<feature type="chain" id="PRO_5035315946" description="sn-glycerol-3-phosphate-binding periplasmic protein UgpB" evidence="8">
    <location>
        <begin position="21"/>
        <end position="440"/>
    </location>
</feature>
<evidence type="ECO:0000256" key="4">
    <source>
        <dbReference type="ARBA" id="ARBA00017470"/>
    </source>
</evidence>
<comment type="caution">
    <text evidence="9">The sequence shown here is derived from an EMBL/GenBank/DDBJ whole genome shotgun (WGS) entry which is preliminary data.</text>
</comment>
<dbReference type="EMBL" id="BMJQ01000008">
    <property type="protein sequence ID" value="GGF23432.1"/>
    <property type="molecule type" value="Genomic_DNA"/>
</dbReference>
<gene>
    <name evidence="9" type="ORF">GCM10011611_31920</name>
</gene>
<dbReference type="PANTHER" id="PTHR43649">
    <property type="entry name" value="ARABINOSE-BINDING PROTEIN-RELATED"/>
    <property type="match status" value="1"/>
</dbReference>
<dbReference type="GO" id="GO:0042597">
    <property type="term" value="C:periplasmic space"/>
    <property type="evidence" value="ECO:0007669"/>
    <property type="project" value="UniProtKB-SubCell"/>
</dbReference>
<dbReference type="Pfam" id="PF13416">
    <property type="entry name" value="SBP_bac_8"/>
    <property type="match status" value="1"/>
</dbReference>
<reference evidence="9" key="1">
    <citation type="journal article" date="2014" name="Int. J. Syst. Evol. Microbiol.">
        <title>Complete genome sequence of Corynebacterium casei LMG S-19264T (=DSM 44701T), isolated from a smear-ripened cheese.</title>
        <authorList>
            <consortium name="US DOE Joint Genome Institute (JGI-PGF)"/>
            <person name="Walter F."/>
            <person name="Albersmeier A."/>
            <person name="Kalinowski J."/>
            <person name="Ruckert C."/>
        </authorList>
    </citation>
    <scope>NUCLEOTIDE SEQUENCE</scope>
    <source>
        <strain evidence="9">CGMCC 1.15725</strain>
    </source>
</reference>
<dbReference type="Proteomes" id="UP000646365">
    <property type="component" value="Unassembled WGS sequence"/>
</dbReference>
<evidence type="ECO:0000256" key="3">
    <source>
        <dbReference type="ARBA" id="ARBA00011557"/>
    </source>
</evidence>
<dbReference type="AlphaFoldDB" id="A0A8J2YV96"/>
<sequence length="440" mass="47362">MLSVRTLALATAALSTTALAVPAHADPVEIQWWHAMAGKNGELVNQFADEFNKSQPDYKVVPVFKGGYADALNAGIAAFRAGQAPAILQVFEVGTATMMAAKGAVKPVYQVMADAGEKFDPQSYLPAITGYYSTKDGKMLSFPFNSSTPVMYINKDAFKKAGLDPNAPPKTWPEFFDDAKKLKAGGSACGFTIGWMAWTQLEVFSAWHNKPIATDENGIGGTDTKLEINGPLQVKHLQDLVNAAKDKSFDYAGRTTEPEAKFVSGECAMIQTSSGGYGVFKANAKFDFGVAPLPYYPDVAGAPQNTIIGGASLWVMGGKKPAEYKGVAKFLSFLSQTPIQVRWHEQTGYLPITKAAFEETGKEGFYDKTPGFDVAIKELTNKAPTENSKGLRLGNLPQIRDIVAEEVEAALNGTKTPKEALDSAVSRGDVLLRQFQKTAS</sequence>
<comment type="similarity">
    <text evidence="2">Belongs to the bacterial solute-binding protein 1 family.</text>
</comment>
<keyword evidence="6 8" id="KW-0732">Signal</keyword>
<dbReference type="InterPro" id="IPR006059">
    <property type="entry name" value="SBP"/>
</dbReference>
<accession>A0A8J2YV96</accession>
<evidence type="ECO:0000256" key="5">
    <source>
        <dbReference type="ARBA" id="ARBA00022448"/>
    </source>
</evidence>
<dbReference type="CDD" id="cd14748">
    <property type="entry name" value="PBP2_UgpB"/>
    <property type="match status" value="1"/>
</dbReference>
<comment type="function">
    <text evidence="7">Part of the ABC transporter complex UgpBAEC involved in sn-glycerol-3-phosphate (G3P) import. Binds G3P.</text>
</comment>
<dbReference type="InterPro" id="IPR050490">
    <property type="entry name" value="Bact_solute-bd_prot1"/>
</dbReference>
<evidence type="ECO:0000256" key="6">
    <source>
        <dbReference type="ARBA" id="ARBA00022729"/>
    </source>
</evidence>
<name>A0A8J2YV96_9PROT</name>
<evidence type="ECO:0000256" key="1">
    <source>
        <dbReference type="ARBA" id="ARBA00004418"/>
    </source>
</evidence>
<dbReference type="RefSeq" id="WP_189047502.1">
    <property type="nucleotide sequence ID" value="NZ_BMJQ01000008.1"/>
</dbReference>
<evidence type="ECO:0000256" key="7">
    <source>
        <dbReference type="ARBA" id="ARBA00034473"/>
    </source>
</evidence>